<keyword evidence="3" id="KW-1003">Cell membrane</keyword>
<protein>
    <submittedName>
        <fullName evidence="9">Type II secretion system F family protein</fullName>
    </submittedName>
</protein>
<accession>A0ABW3PRW5</accession>
<evidence type="ECO:0000256" key="7">
    <source>
        <dbReference type="SAM" id="Phobius"/>
    </source>
</evidence>
<gene>
    <name evidence="9" type="ORF">ACFQ22_13605</name>
</gene>
<keyword evidence="6 7" id="KW-0472">Membrane</keyword>
<evidence type="ECO:0000256" key="5">
    <source>
        <dbReference type="ARBA" id="ARBA00022989"/>
    </source>
</evidence>
<proteinExistence type="inferred from homology"/>
<dbReference type="Pfam" id="PF00482">
    <property type="entry name" value="T2SSF"/>
    <property type="match status" value="2"/>
</dbReference>
<dbReference type="InterPro" id="IPR018076">
    <property type="entry name" value="T2SS_GspF_dom"/>
</dbReference>
<evidence type="ECO:0000256" key="2">
    <source>
        <dbReference type="ARBA" id="ARBA00005745"/>
    </source>
</evidence>
<comment type="similarity">
    <text evidence="2">Belongs to the GSP F family.</text>
</comment>
<dbReference type="PANTHER" id="PTHR30012">
    <property type="entry name" value="GENERAL SECRETION PATHWAY PROTEIN"/>
    <property type="match status" value="1"/>
</dbReference>
<feature type="transmembrane region" description="Helical" evidence="7">
    <location>
        <begin position="128"/>
        <end position="152"/>
    </location>
</feature>
<evidence type="ECO:0000256" key="3">
    <source>
        <dbReference type="ARBA" id="ARBA00022475"/>
    </source>
</evidence>
<evidence type="ECO:0000256" key="4">
    <source>
        <dbReference type="ARBA" id="ARBA00022692"/>
    </source>
</evidence>
<dbReference type="Proteomes" id="UP001597156">
    <property type="component" value="Unassembled WGS sequence"/>
</dbReference>
<evidence type="ECO:0000259" key="8">
    <source>
        <dbReference type="Pfam" id="PF00482"/>
    </source>
</evidence>
<evidence type="ECO:0000313" key="9">
    <source>
        <dbReference type="EMBL" id="MFD1126376.1"/>
    </source>
</evidence>
<name>A0ABW3PRW5_9LACO</name>
<feature type="domain" description="Type II secretion system protein GspF" evidence="8">
    <location>
        <begin position="224"/>
        <end position="344"/>
    </location>
</feature>
<organism evidence="9 10">
    <name type="scientific">Lentilactobacillus raoultii</name>
    <dbReference type="NCBI Taxonomy" id="1987503"/>
    <lineage>
        <taxon>Bacteria</taxon>
        <taxon>Bacillati</taxon>
        <taxon>Bacillota</taxon>
        <taxon>Bacilli</taxon>
        <taxon>Lactobacillales</taxon>
        <taxon>Lactobacillaceae</taxon>
        <taxon>Lentilactobacillus</taxon>
    </lineage>
</organism>
<dbReference type="Gene3D" id="1.20.81.30">
    <property type="entry name" value="Type II secretion system (T2SS), domain F"/>
    <property type="match status" value="2"/>
</dbReference>
<reference evidence="10" key="1">
    <citation type="journal article" date="2019" name="Int. J. Syst. Evol. Microbiol.">
        <title>The Global Catalogue of Microorganisms (GCM) 10K type strain sequencing project: providing services to taxonomists for standard genome sequencing and annotation.</title>
        <authorList>
            <consortium name="The Broad Institute Genomics Platform"/>
            <consortium name="The Broad Institute Genome Sequencing Center for Infectious Disease"/>
            <person name="Wu L."/>
            <person name="Ma J."/>
        </authorList>
    </citation>
    <scope>NUCLEOTIDE SEQUENCE [LARGE SCALE GENOMIC DNA]</scope>
    <source>
        <strain evidence="10">CCUG 71848</strain>
    </source>
</reference>
<feature type="transmembrane region" description="Helical" evidence="7">
    <location>
        <begin position="172"/>
        <end position="193"/>
    </location>
</feature>
<dbReference type="RefSeq" id="WP_306419360.1">
    <property type="nucleotide sequence ID" value="NZ_JBHTLH010000043.1"/>
</dbReference>
<keyword evidence="5 7" id="KW-1133">Transmembrane helix</keyword>
<dbReference type="EMBL" id="JBHTLH010000043">
    <property type="protein sequence ID" value="MFD1126376.1"/>
    <property type="molecule type" value="Genomic_DNA"/>
</dbReference>
<evidence type="ECO:0000256" key="1">
    <source>
        <dbReference type="ARBA" id="ARBA00004651"/>
    </source>
</evidence>
<sequence length="353" mass="39554">MNSNAQSLNAKLHEKLPKNIGTVKKWRMATQAEFFSSLANLLKIGFSLTAALKFIRETDQTLKPGTEKIILNLQTGLGFSECAKPLISPSAYYQLMIAEKHGQLQSVLQELATFDRLKIKQIQKIKAMMVYPLFLCFILLLLVVLIHTVVFPQIATLLPEVSAANSSRINPIFLGIIGLFVALVFLMSGIYLFRQSPLKKAEILAKTPLLGPIFKCYLNYYLASNLAILLKNGLSVKEIYETFMAQNKNSIIYELGEKLHIALTNGSSLKKLLRTHQIIPREIIKFLNSGDTVSGMANSMTAYSKLMFEEMIAKTNKAIGFIQPTMFLIIGVTIVLTYFQLLMPIYNSVKGLY</sequence>
<feature type="domain" description="Type II secretion system protein GspF" evidence="8">
    <location>
        <begin position="34"/>
        <end position="152"/>
    </location>
</feature>
<dbReference type="InterPro" id="IPR042094">
    <property type="entry name" value="T2SS_GspF_sf"/>
</dbReference>
<keyword evidence="10" id="KW-1185">Reference proteome</keyword>
<evidence type="ECO:0000313" key="10">
    <source>
        <dbReference type="Proteomes" id="UP001597156"/>
    </source>
</evidence>
<keyword evidence="4 7" id="KW-0812">Transmembrane</keyword>
<dbReference type="PANTHER" id="PTHR30012:SF0">
    <property type="entry name" value="TYPE II SECRETION SYSTEM PROTEIN F-RELATED"/>
    <property type="match status" value="1"/>
</dbReference>
<dbReference type="InterPro" id="IPR003004">
    <property type="entry name" value="GspF/PilC"/>
</dbReference>
<evidence type="ECO:0000256" key="6">
    <source>
        <dbReference type="ARBA" id="ARBA00023136"/>
    </source>
</evidence>
<comment type="caution">
    <text evidence="9">The sequence shown here is derived from an EMBL/GenBank/DDBJ whole genome shotgun (WGS) entry which is preliminary data.</text>
</comment>
<comment type="subcellular location">
    <subcellularLocation>
        <location evidence="1">Cell membrane</location>
        <topology evidence="1">Multi-pass membrane protein</topology>
    </subcellularLocation>
</comment>
<feature type="transmembrane region" description="Helical" evidence="7">
    <location>
        <begin position="326"/>
        <end position="346"/>
    </location>
</feature>